<accession>A0AAV2MQC6</accession>
<evidence type="ECO:0000313" key="1">
    <source>
        <dbReference type="EMBL" id="CAL1615762.1"/>
    </source>
</evidence>
<name>A0AAV2MQC6_KNICA</name>
<dbReference type="PANTHER" id="PTHR46888:SF13">
    <property type="entry name" value="RIBONUCLEASE H"/>
    <property type="match status" value="1"/>
</dbReference>
<dbReference type="PANTHER" id="PTHR46888">
    <property type="entry name" value="ZINC KNUCKLE DOMAINCONTAINING PROTEIN-RELATED"/>
    <property type="match status" value="1"/>
</dbReference>
<protein>
    <submittedName>
        <fullName evidence="1">Uncharacterized protein</fullName>
    </submittedName>
</protein>
<reference evidence="1 2" key="1">
    <citation type="submission" date="2024-04" db="EMBL/GenBank/DDBJ databases">
        <authorList>
            <person name="Waldvogel A.-M."/>
            <person name="Schoenle A."/>
        </authorList>
    </citation>
    <scope>NUCLEOTIDE SEQUENCE [LARGE SCALE GENOMIC DNA]</scope>
</reference>
<sequence>MATFDLEAFVAEPTHVALELCRKVDLLEIARHYAIPVSPALRVGELREAILAELVANGVVVLPVSSDPVAGAAVGDAVVSPVRPGVERVEQPQVGSPSAPFEETEVKSLSLVHSPRDVLVDVRVARLKYEREKEEREFQLKREIALKRIEAEAVTAREVAFKKIEADAALRMRQLELQSAGRSPVSSSPVVSAPEFDVTQNIPLVPTFRETEVESNFCVFERIAGALHWPRDVWAILLQCNLSGRASEACASLAVSDMLDYDCVKGAILRFYESWPKAHSAYVSPAHVVGAFPIAVRDQSPIDGVESIMWDDSAGGKVCPMSVLTHAQSERGRQSDVGNSVLAPDFAGVGAPSCGRTDNTTVYIEKPELITSVSPPPTDKKAGRKFSLAGLVPQHPGFPGPDVQPGSTAAAGALLTVDYTVRISTGVERTMLWLRPLGVTGDLHYHLGGGGGTHILSHFVN</sequence>
<evidence type="ECO:0000313" key="2">
    <source>
        <dbReference type="Proteomes" id="UP001497482"/>
    </source>
</evidence>
<dbReference type="EMBL" id="OZ035831">
    <property type="protein sequence ID" value="CAL1615762.1"/>
    <property type="molecule type" value="Genomic_DNA"/>
</dbReference>
<dbReference type="Proteomes" id="UP001497482">
    <property type="component" value="Chromosome 9"/>
</dbReference>
<organism evidence="1 2">
    <name type="scientific">Knipowitschia caucasica</name>
    <name type="common">Caucasian dwarf goby</name>
    <name type="synonym">Pomatoschistus caucasicus</name>
    <dbReference type="NCBI Taxonomy" id="637954"/>
    <lineage>
        <taxon>Eukaryota</taxon>
        <taxon>Metazoa</taxon>
        <taxon>Chordata</taxon>
        <taxon>Craniata</taxon>
        <taxon>Vertebrata</taxon>
        <taxon>Euteleostomi</taxon>
        <taxon>Actinopterygii</taxon>
        <taxon>Neopterygii</taxon>
        <taxon>Teleostei</taxon>
        <taxon>Neoteleostei</taxon>
        <taxon>Acanthomorphata</taxon>
        <taxon>Gobiaria</taxon>
        <taxon>Gobiiformes</taxon>
        <taxon>Gobioidei</taxon>
        <taxon>Gobiidae</taxon>
        <taxon>Gobiinae</taxon>
        <taxon>Knipowitschia</taxon>
    </lineage>
</organism>
<dbReference type="AlphaFoldDB" id="A0AAV2MQC6"/>
<keyword evidence="2" id="KW-1185">Reference proteome</keyword>
<proteinExistence type="predicted"/>
<gene>
    <name evidence="1" type="ORF">KC01_LOCUS41650</name>
</gene>